<organism evidence="3">
    <name type="scientific">Selaginella moellendorffii</name>
    <name type="common">Spikemoss</name>
    <dbReference type="NCBI Taxonomy" id="88036"/>
    <lineage>
        <taxon>Eukaryota</taxon>
        <taxon>Viridiplantae</taxon>
        <taxon>Streptophyta</taxon>
        <taxon>Embryophyta</taxon>
        <taxon>Tracheophyta</taxon>
        <taxon>Lycopodiopsida</taxon>
        <taxon>Selaginellales</taxon>
        <taxon>Selaginellaceae</taxon>
        <taxon>Selaginella</taxon>
    </lineage>
</organism>
<dbReference type="Gramene" id="EFJ24480">
    <property type="protein sequence ID" value="EFJ24480"/>
    <property type="gene ID" value="SELMODRAFT_414605"/>
</dbReference>
<name>D8RTB8_SELML</name>
<protein>
    <submittedName>
        <fullName evidence="2">Uncharacterized protein</fullName>
    </submittedName>
</protein>
<accession>D8RTB8</accession>
<dbReference type="EMBL" id="GL377589">
    <property type="protein sequence ID" value="EFJ24480.1"/>
    <property type="molecule type" value="Genomic_DNA"/>
</dbReference>
<sequence length="431" mass="48102">MLASISTLVPEQVRDYLHRNSSSQVPHAPQFGKAQTFLRNCSKTLVPVRAAVCHSLESFPEAFCLIQRLQSPTRMPTSLTSRTKLLNKEALGCKLKLLDSGRSILVIAALPERSKDHQGKERHTGQLSTALEMTTTLRPAESLHLEDSLGYGKILAQNRSQFISSREQKQYEVLDRWIAKHNERLFCLLGYSMASGCWPITRSTTLGYRTTSSHSTSWTLKWRDFTAKRDMGKGKEEALSSKVLDYGGQVPKEEDSGSGYGMRANASNSSPRRSRKDDCGAISSLPEVAEYFEQGDVTARAMLIECVRSEDIGSLSWAREMSIFQKMVNCWQGPHEKAQNYIDWMTVFGVKLQNMKSSFSAAVGALMIIGHNENLNDIFSEKDVGESKDKDMLGGRSTKGGKQEINKIFIMLSQANVKARAGFWIVEPPTT</sequence>
<gene>
    <name evidence="2" type="ORF">SELMODRAFT_414605</name>
</gene>
<dbReference type="InParanoid" id="D8RTB8"/>
<dbReference type="Proteomes" id="UP000001514">
    <property type="component" value="Unassembled WGS sequence"/>
</dbReference>
<dbReference type="KEGG" id="smo:SELMODRAFT_414605"/>
<keyword evidence="3" id="KW-1185">Reference proteome</keyword>
<evidence type="ECO:0000256" key="1">
    <source>
        <dbReference type="SAM" id="MobiDB-lite"/>
    </source>
</evidence>
<dbReference type="HOGENOM" id="CLU_636787_0_0_1"/>
<evidence type="ECO:0000313" key="3">
    <source>
        <dbReference type="Proteomes" id="UP000001514"/>
    </source>
</evidence>
<reference evidence="2 3" key="1">
    <citation type="journal article" date="2011" name="Science">
        <title>The Selaginella genome identifies genetic changes associated with the evolution of vascular plants.</title>
        <authorList>
            <person name="Banks J.A."/>
            <person name="Nishiyama T."/>
            <person name="Hasebe M."/>
            <person name="Bowman J.L."/>
            <person name="Gribskov M."/>
            <person name="dePamphilis C."/>
            <person name="Albert V.A."/>
            <person name="Aono N."/>
            <person name="Aoyama T."/>
            <person name="Ambrose B.A."/>
            <person name="Ashton N.W."/>
            <person name="Axtell M.J."/>
            <person name="Barker E."/>
            <person name="Barker M.S."/>
            <person name="Bennetzen J.L."/>
            <person name="Bonawitz N.D."/>
            <person name="Chapple C."/>
            <person name="Cheng C."/>
            <person name="Correa L.G."/>
            <person name="Dacre M."/>
            <person name="DeBarry J."/>
            <person name="Dreyer I."/>
            <person name="Elias M."/>
            <person name="Engstrom E.M."/>
            <person name="Estelle M."/>
            <person name="Feng L."/>
            <person name="Finet C."/>
            <person name="Floyd S.K."/>
            <person name="Frommer W.B."/>
            <person name="Fujita T."/>
            <person name="Gramzow L."/>
            <person name="Gutensohn M."/>
            <person name="Harholt J."/>
            <person name="Hattori M."/>
            <person name="Heyl A."/>
            <person name="Hirai T."/>
            <person name="Hiwatashi Y."/>
            <person name="Ishikawa M."/>
            <person name="Iwata M."/>
            <person name="Karol K.G."/>
            <person name="Koehler B."/>
            <person name="Kolukisaoglu U."/>
            <person name="Kubo M."/>
            <person name="Kurata T."/>
            <person name="Lalonde S."/>
            <person name="Li K."/>
            <person name="Li Y."/>
            <person name="Litt A."/>
            <person name="Lyons E."/>
            <person name="Manning G."/>
            <person name="Maruyama T."/>
            <person name="Michael T.P."/>
            <person name="Mikami K."/>
            <person name="Miyazaki S."/>
            <person name="Morinaga S."/>
            <person name="Murata T."/>
            <person name="Mueller-Roeber B."/>
            <person name="Nelson D.R."/>
            <person name="Obara M."/>
            <person name="Oguri Y."/>
            <person name="Olmstead R.G."/>
            <person name="Onodera N."/>
            <person name="Petersen B.L."/>
            <person name="Pils B."/>
            <person name="Prigge M."/>
            <person name="Rensing S.A."/>
            <person name="Riano-Pachon D.M."/>
            <person name="Roberts A.W."/>
            <person name="Sato Y."/>
            <person name="Scheller H.V."/>
            <person name="Schulz B."/>
            <person name="Schulz C."/>
            <person name="Shakirov E.V."/>
            <person name="Shibagaki N."/>
            <person name="Shinohara N."/>
            <person name="Shippen D.E."/>
            <person name="Soerensen I."/>
            <person name="Sotooka R."/>
            <person name="Sugimoto N."/>
            <person name="Sugita M."/>
            <person name="Sumikawa N."/>
            <person name="Tanurdzic M."/>
            <person name="Theissen G."/>
            <person name="Ulvskov P."/>
            <person name="Wakazuki S."/>
            <person name="Weng J.K."/>
            <person name="Willats W.W."/>
            <person name="Wipf D."/>
            <person name="Wolf P.G."/>
            <person name="Yang L."/>
            <person name="Zimmer A.D."/>
            <person name="Zhu Q."/>
            <person name="Mitros T."/>
            <person name="Hellsten U."/>
            <person name="Loque D."/>
            <person name="Otillar R."/>
            <person name="Salamov A."/>
            <person name="Schmutz J."/>
            <person name="Shapiro H."/>
            <person name="Lindquist E."/>
            <person name="Lucas S."/>
            <person name="Rokhsar D."/>
            <person name="Grigoriev I.V."/>
        </authorList>
    </citation>
    <scope>NUCLEOTIDE SEQUENCE [LARGE SCALE GENOMIC DNA]</scope>
</reference>
<evidence type="ECO:0000313" key="2">
    <source>
        <dbReference type="EMBL" id="EFJ24480.1"/>
    </source>
</evidence>
<proteinExistence type="predicted"/>
<feature type="region of interest" description="Disordered" evidence="1">
    <location>
        <begin position="246"/>
        <end position="279"/>
    </location>
</feature>
<dbReference type="AlphaFoldDB" id="D8RTB8"/>